<gene>
    <name evidence="1" type="ORF">C438_07212</name>
</gene>
<proteinExistence type="predicted"/>
<evidence type="ECO:0000313" key="1">
    <source>
        <dbReference type="EMBL" id="EMA06480.1"/>
    </source>
</evidence>
<accession>M0JFM7</accession>
<name>M0JFM7_9EURY</name>
<reference evidence="1 2" key="1">
    <citation type="journal article" date="2014" name="PLoS Genet.">
        <title>Phylogenetically driven sequencing of extremely halophilic archaea reveals strategies for static and dynamic osmo-response.</title>
        <authorList>
            <person name="Becker E.A."/>
            <person name="Seitzer P.M."/>
            <person name="Tritt A."/>
            <person name="Larsen D."/>
            <person name="Krusor M."/>
            <person name="Yao A.I."/>
            <person name="Wu D."/>
            <person name="Madern D."/>
            <person name="Eisen J.A."/>
            <person name="Darling A.E."/>
            <person name="Facciotti M.T."/>
        </authorList>
    </citation>
    <scope>NUCLEOTIDE SEQUENCE [LARGE SCALE GENOMIC DNA]</scope>
    <source>
        <strain evidence="1 2">ATCC 35960</strain>
    </source>
</reference>
<protein>
    <submittedName>
        <fullName evidence="1">Uncharacterized protein</fullName>
    </submittedName>
</protein>
<dbReference type="Proteomes" id="UP000011553">
    <property type="component" value="Unassembled WGS sequence"/>
</dbReference>
<dbReference type="EMBL" id="AOLP01000008">
    <property type="protein sequence ID" value="EMA06480.1"/>
    <property type="molecule type" value="Genomic_DNA"/>
</dbReference>
<comment type="caution">
    <text evidence="1">The sequence shown here is derived from an EMBL/GenBank/DDBJ whole genome shotgun (WGS) entry which is preliminary data.</text>
</comment>
<evidence type="ECO:0000313" key="2">
    <source>
        <dbReference type="Proteomes" id="UP000011553"/>
    </source>
</evidence>
<dbReference type="PATRIC" id="fig|662478.6.peg.1362"/>
<keyword evidence="2" id="KW-1185">Reference proteome</keyword>
<sequence length="103" mass="11591">MVEETRRTNMTHGPDAVHALVEESGWEYPVSVRRMEREHALANVQVDADGNSIMLAELLGDAEVDRFESYEDLVTKLGPVFEAESKRRKVGLFGRLKQTFLGG</sequence>
<dbReference type="AlphaFoldDB" id="M0JFM7"/>
<organism evidence="1 2">
    <name type="scientific">Haloferax denitrificans ATCC 35960</name>
    <dbReference type="NCBI Taxonomy" id="662478"/>
    <lineage>
        <taxon>Archaea</taxon>
        <taxon>Methanobacteriati</taxon>
        <taxon>Methanobacteriota</taxon>
        <taxon>Stenosarchaea group</taxon>
        <taxon>Halobacteria</taxon>
        <taxon>Halobacteriales</taxon>
        <taxon>Haloferacaceae</taxon>
        <taxon>Haloferax</taxon>
    </lineage>
</organism>